<dbReference type="OrthoDB" id="9790352at2"/>
<evidence type="ECO:0000256" key="7">
    <source>
        <dbReference type="ARBA" id="ARBA00023027"/>
    </source>
</evidence>
<dbReference type="Proteomes" id="UP000595512">
    <property type="component" value="Chromosome"/>
</dbReference>
<reference evidence="16 18" key="1">
    <citation type="submission" date="2016-01" db="EMBL/GenBank/DDBJ databases">
        <title>Genome Sequences of Twelve Sporeforming Bacillus Species Isolated from Foods.</title>
        <authorList>
            <person name="Berendsen E.M."/>
            <person name="Wells-Bennik M.H."/>
            <person name="Krawcyk A.O."/>
            <person name="De Jong A."/>
            <person name="Holsappel S."/>
            <person name="Eijlander R.T."/>
            <person name="Kuipers O.P."/>
        </authorList>
    </citation>
    <scope>NUCLEOTIDE SEQUENCE [LARGE SCALE GENOMIC DNA]</scope>
    <source>
        <strain evidence="16 18">B4102</strain>
    </source>
</reference>
<dbReference type="HAMAP" id="MF_00102">
    <property type="entry name" value="DapB"/>
    <property type="match status" value="1"/>
</dbReference>
<evidence type="ECO:0000256" key="1">
    <source>
        <dbReference type="ARBA" id="ARBA00006642"/>
    </source>
</evidence>
<evidence type="ECO:0000313" key="18">
    <source>
        <dbReference type="Proteomes" id="UP000075666"/>
    </source>
</evidence>
<feature type="binding site" evidence="13">
    <location>
        <begin position="126"/>
        <end position="129"/>
    </location>
    <ligand>
        <name>NAD(+)</name>
        <dbReference type="ChEBI" id="CHEBI:57540"/>
    </ligand>
</feature>
<comment type="pathway">
    <text evidence="9 13">Amino-acid biosynthesis; L-lysine biosynthesis via DAP pathway; (S)-tetrahydrodipicolinate from L-aspartate: step 4/4.</text>
</comment>
<evidence type="ECO:0000259" key="14">
    <source>
        <dbReference type="Pfam" id="PF01113"/>
    </source>
</evidence>
<dbReference type="PIRSF" id="PIRSF000161">
    <property type="entry name" value="DHPR"/>
    <property type="match status" value="1"/>
</dbReference>
<dbReference type="SUPFAM" id="SSF55347">
    <property type="entry name" value="Glyceraldehyde-3-phosphate dehydrogenase-like, C-terminal domain"/>
    <property type="match status" value="1"/>
</dbReference>
<dbReference type="InterPro" id="IPR036291">
    <property type="entry name" value="NAD(P)-bd_dom_sf"/>
</dbReference>
<feature type="domain" description="Dihydrodipicolinate reductase C-terminal" evidence="15">
    <location>
        <begin position="132"/>
        <end position="265"/>
    </location>
</feature>
<dbReference type="GO" id="GO:0008839">
    <property type="term" value="F:4-hydroxy-tetrahydrodipicolinate reductase"/>
    <property type="evidence" value="ECO:0007669"/>
    <property type="project" value="UniProtKB-UniRule"/>
</dbReference>
<dbReference type="PATRIC" id="fig|46224.3.peg.1692"/>
<name>A0A150LA83_9BACI</name>
<accession>A0A150LA83</accession>
<proteinExistence type="inferred from homology"/>
<dbReference type="KEGG" id="hspo:JGZ69_17265"/>
<dbReference type="RefSeq" id="WP_066228593.1">
    <property type="nucleotide sequence ID" value="NZ_CP066701.1"/>
</dbReference>
<comment type="function">
    <text evidence="13">Catalyzes the conversion of 4-hydroxy-tetrahydrodipicolinate (HTPA) to tetrahydrodipicolinate.</text>
</comment>
<feature type="binding site" evidence="13">
    <location>
        <begin position="100"/>
        <end position="102"/>
    </location>
    <ligand>
        <name>NAD(+)</name>
        <dbReference type="ChEBI" id="CHEBI:57540"/>
    </ligand>
</feature>
<dbReference type="GO" id="GO:0005829">
    <property type="term" value="C:cytosol"/>
    <property type="evidence" value="ECO:0007669"/>
    <property type="project" value="TreeGrafter"/>
</dbReference>
<keyword evidence="18" id="KW-1185">Reference proteome</keyword>
<dbReference type="GO" id="GO:0050661">
    <property type="term" value="F:NADP binding"/>
    <property type="evidence" value="ECO:0007669"/>
    <property type="project" value="UniProtKB-UniRule"/>
</dbReference>
<dbReference type="EMBL" id="CP066701">
    <property type="protein sequence ID" value="QQX24517.1"/>
    <property type="molecule type" value="Genomic_DNA"/>
</dbReference>
<dbReference type="PROSITE" id="PS01298">
    <property type="entry name" value="DAPB"/>
    <property type="match status" value="1"/>
</dbReference>
<keyword evidence="7 13" id="KW-0520">NAD</keyword>
<evidence type="ECO:0000313" key="16">
    <source>
        <dbReference type="EMBL" id="KYD09248.1"/>
    </source>
</evidence>
<comment type="subunit">
    <text evidence="13">Homotetramer.</text>
</comment>
<comment type="catalytic activity">
    <reaction evidence="12 13">
        <text>(S)-2,3,4,5-tetrahydrodipicolinate + NAD(+) + H2O = (2S,4S)-4-hydroxy-2,3,4,5-tetrahydrodipicolinate + NADH + H(+)</text>
        <dbReference type="Rhea" id="RHEA:35323"/>
        <dbReference type="ChEBI" id="CHEBI:15377"/>
        <dbReference type="ChEBI" id="CHEBI:15378"/>
        <dbReference type="ChEBI" id="CHEBI:16845"/>
        <dbReference type="ChEBI" id="CHEBI:57540"/>
        <dbReference type="ChEBI" id="CHEBI:57945"/>
        <dbReference type="ChEBI" id="CHEBI:67139"/>
        <dbReference type="EC" id="1.17.1.8"/>
    </reaction>
</comment>
<comment type="caution">
    <text evidence="13">Lacks conserved residue(s) required for the propagation of feature annotation.</text>
</comment>
<dbReference type="InterPro" id="IPR022664">
    <property type="entry name" value="DapB_N_CS"/>
</dbReference>
<dbReference type="PANTHER" id="PTHR20836:SF0">
    <property type="entry name" value="4-HYDROXY-TETRAHYDRODIPICOLINATE REDUCTASE 1, CHLOROPLASTIC-RELATED"/>
    <property type="match status" value="1"/>
</dbReference>
<evidence type="ECO:0000256" key="10">
    <source>
        <dbReference type="ARBA" id="ARBA00038983"/>
    </source>
</evidence>
<feature type="binding site" evidence="13">
    <location>
        <begin position="10"/>
        <end position="15"/>
    </location>
    <ligand>
        <name>NAD(+)</name>
        <dbReference type="ChEBI" id="CHEBI:57540"/>
    </ligand>
</feature>
<dbReference type="Gene3D" id="3.30.360.10">
    <property type="entry name" value="Dihydrodipicolinate Reductase, domain 2"/>
    <property type="match status" value="1"/>
</dbReference>
<feature type="binding site" evidence="13">
    <location>
        <position position="38"/>
    </location>
    <ligand>
        <name>NADP(+)</name>
        <dbReference type="ChEBI" id="CHEBI:58349"/>
    </ligand>
</feature>
<comment type="similarity">
    <text evidence="1 13">Belongs to the DapB family.</text>
</comment>
<sequence>MSKIRVIIAGPRGKMGKAAVKMVHLNEKFELASVLDHKYDGQMLNEIDGFDKYTDIPIFTNIEECLQKSNADVLVDLTTPEFGFLHTKTTLQYGVRPVVGTTGFTLTQLDEIKQLAEEKEIGCIIAPNFAIGAVLMMKFSQMAARYFNDIEIIELHHNQKLDAPSGTAVKTAEMISEVRKKKEQGHPNEKETISGARGANIDGMHIHSVRLPGLIAHQQVMFGSEGESLTIRHDSYNRDSFMSGVKLSIETVMNASTLIYGLENIIE</sequence>
<evidence type="ECO:0000256" key="4">
    <source>
        <dbReference type="ARBA" id="ARBA00022857"/>
    </source>
</evidence>
<evidence type="ECO:0000256" key="13">
    <source>
        <dbReference type="HAMAP-Rule" id="MF_00102"/>
    </source>
</evidence>
<dbReference type="Gene3D" id="3.40.50.720">
    <property type="entry name" value="NAD(P)-binding Rossmann-like Domain"/>
    <property type="match status" value="1"/>
</dbReference>
<dbReference type="Pfam" id="PF05173">
    <property type="entry name" value="DapB_C"/>
    <property type="match status" value="1"/>
</dbReference>
<dbReference type="SUPFAM" id="SSF51735">
    <property type="entry name" value="NAD(P)-binding Rossmann-fold domains"/>
    <property type="match status" value="1"/>
</dbReference>
<organism evidence="16 18">
    <name type="scientific">Heyndrickxia sporothermodurans</name>
    <dbReference type="NCBI Taxonomy" id="46224"/>
    <lineage>
        <taxon>Bacteria</taxon>
        <taxon>Bacillati</taxon>
        <taxon>Bacillota</taxon>
        <taxon>Bacilli</taxon>
        <taxon>Bacillales</taxon>
        <taxon>Bacillaceae</taxon>
        <taxon>Heyndrickxia</taxon>
    </lineage>
</organism>
<keyword evidence="6 13" id="KW-0560">Oxidoreductase</keyword>
<dbReference type="GeneID" id="62498365"/>
<dbReference type="EC" id="1.17.1.8" evidence="10 13"/>
<dbReference type="InterPro" id="IPR022663">
    <property type="entry name" value="DapB_C"/>
</dbReference>
<dbReference type="AlphaFoldDB" id="A0A150LA83"/>
<feature type="active site" description="Proton donor/acceptor" evidence="13">
    <location>
        <position position="156"/>
    </location>
</feature>
<keyword evidence="4 13" id="KW-0521">NADP</keyword>
<evidence type="ECO:0000313" key="19">
    <source>
        <dbReference type="Proteomes" id="UP000595512"/>
    </source>
</evidence>
<dbReference type="GO" id="GO:0019877">
    <property type="term" value="P:diaminopimelate biosynthetic process"/>
    <property type="evidence" value="ECO:0007669"/>
    <property type="project" value="UniProtKB-UniRule"/>
</dbReference>
<dbReference type="PANTHER" id="PTHR20836">
    <property type="entry name" value="DIHYDRODIPICOLINATE REDUCTASE"/>
    <property type="match status" value="1"/>
</dbReference>
<evidence type="ECO:0000256" key="2">
    <source>
        <dbReference type="ARBA" id="ARBA00022490"/>
    </source>
</evidence>
<keyword evidence="8 13" id="KW-0457">Lysine biosynthesis</keyword>
<dbReference type="GO" id="GO:0051287">
    <property type="term" value="F:NAD binding"/>
    <property type="evidence" value="ECO:0007669"/>
    <property type="project" value="UniProtKB-UniRule"/>
</dbReference>
<comment type="catalytic activity">
    <reaction evidence="11 13">
        <text>(S)-2,3,4,5-tetrahydrodipicolinate + NADP(+) + H2O = (2S,4S)-4-hydroxy-2,3,4,5-tetrahydrodipicolinate + NADPH + H(+)</text>
        <dbReference type="Rhea" id="RHEA:35331"/>
        <dbReference type="ChEBI" id="CHEBI:15377"/>
        <dbReference type="ChEBI" id="CHEBI:15378"/>
        <dbReference type="ChEBI" id="CHEBI:16845"/>
        <dbReference type="ChEBI" id="CHEBI:57783"/>
        <dbReference type="ChEBI" id="CHEBI:58349"/>
        <dbReference type="ChEBI" id="CHEBI:67139"/>
        <dbReference type="EC" id="1.17.1.8"/>
    </reaction>
</comment>
<dbReference type="UniPathway" id="UPA00034">
    <property type="reaction ID" value="UER00018"/>
</dbReference>
<keyword evidence="2 13" id="KW-0963">Cytoplasm</keyword>
<protein>
    <recommendedName>
        <fullName evidence="10 13">4-hydroxy-tetrahydrodipicolinate reductase</fullName>
        <shortName evidence="13">HTPA reductase</shortName>
        <ecNumber evidence="10 13">1.17.1.8</ecNumber>
    </recommendedName>
</protein>
<evidence type="ECO:0000313" key="17">
    <source>
        <dbReference type="EMBL" id="QQX24517.1"/>
    </source>
</evidence>
<dbReference type="GO" id="GO:0009089">
    <property type="term" value="P:lysine biosynthetic process via diaminopimelate"/>
    <property type="evidence" value="ECO:0007669"/>
    <property type="project" value="UniProtKB-UniRule"/>
</dbReference>
<gene>
    <name evidence="13" type="primary">dapB</name>
    <name evidence="16" type="ORF">B4102_2514</name>
    <name evidence="17" type="ORF">JGZ69_17265</name>
</gene>
<dbReference type="NCBIfam" id="TIGR00036">
    <property type="entry name" value="dapB"/>
    <property type="match status" value="1"/>
</dbReference>
<feature type="binding site" evidence="13">
    <location>
        <begin position="166"/>
        <end position="167"/>
    </location>
    <ligand>
        <name>(S)-2,3,4,5-tetrahydrodipicolinate</name>
        <dbReference type="ChEBI" id="CHEBI:16845"/>
    </ligand>
</feature>
<dbReference type="FunFam" id="3.30.360.10:FF:000009">
    <property type="entry name" value="4-hydroxy-tetrahydrodipicolinate reductase"/>
    <property type="match status" value="1"/>
</dbReference>
<evidence type="ECO:0000256" key="12">
    <source>
        <dbReference type="ARBA" id="ARBA00049396"/>
    </source>
</evidence>
<keyword evidence="3 13" id="KW-0028">Amino-acid biosynthesis</keyword>
<evidence type="ECO:0000256" key="6">
    <source>
        <dbReference type="ARBA" id="ARBA00023002"/>
    </source>
</evidence>
<dbReference type="InterPro" id="IPR023940">
    <property type="entry name" value="DHDPR_bac"/>
</dbReference>
<feature type="binding site" evidence="13">
    <location>
        <position position="157"/>
    </location>
    <ligand>
        <name>(S)-2,3,4,5-tetrahydrodipicolinate</name>
        <dbReference type="ChEBI" id="CHEBI:16845"/>
    </ligand>
</feature>
<dbReference type="EMBL" id="LQYN01000025">
    <property type="protein sequence ID" value="KYD09248.1"/>
    <property type="molecule type" value="Genomic_DNA"/>
</dbReference>
<evidence type="ECO:0000256" key="5">
    <source>
        <dbReference type="ARBA" id="ARBA00022915"/>
    </source>
</evidence>
<reference evidence="17 19" key="2">
    <citation type="submission" date="2020-12" db="EMBL/GenBank/DDBJ databases">
        <title>Taxonomic evaluation of the Bacillus sporothermodurans group of bacteria based on whole genome sequences.</title>
        <authorList>
            <person name="Fiedler G."/>
            <person name="Herbstmann A.-D."/>
            <person name="Doll E."/>
            <person name="Wenning M."/>
            <person name="Brinks E."/>
            <person name="Kabisch J."/>
            <person name="Breitenwieser F."/>
            <person name="Lappann M."/>
            <person name="Boehnlein C."/>
            <person name="Franz C."/>
        </authorList>
    </citation>
    <scope>NUCLEOTIDE SEQUENCE [LARGE SCALE GENOMIC DNA]</scope>
    <source>
        <strain evidence="17 19">DSM 10599</strain>
    </source>
</reference>
<evidence type="ECO:0000256" key="8">
    <source>
        <dbReference type="ARBA" id="ARBA00023154"/>
    </source>
</evidence>
<evidence type="ECO:0000259" key="15">
    <source>
        <dbReference type="Pfam" id="PF05173"/>
    </source>
</evidence>
<dbReference type="Proteomes" id="UP000075666">
    <property type="component" value="Unassembled WGS sequence"/>
</dbReference>
<evidence type="ECO:0000256" key="3">
    <source>
        <dbReference type="ARBA" id="ARBA00022605"/>
    </source>
</evidence>
<dbReference type="InterPro" id="IPR000846">
    <property type="entry name" value="DapB_N"/>
</dbReference>
<feature type="domain" description="Dihydrodipicolinate reductase N-terminal" evidence="14">
    <location>
        <begin position="4"/>
        <end position="129"/>
    </location>
</feature>
<comment type="caution">
    <text evidence="13">Was originally thought to be a dihydrodipicolinate reductase (DHDPR), catalyzing the conversion of dihydrodipicolinate to tetrahydrodipicolinate. However, it was shown in E.coli that the substrate of the enzymatic reaction is not dihydrodipicolinate (DHDP) but in fact (2S,4S)-4-hydroxy-2,3,4,5-tetrahydrodipicolinic acid (HTPA), the product released by the DapA-catalyzed reaction.</text>
</comment>
<keyword evidence="5 13" id="KW-0220">Diaminopimelate biosynthesis</keyword>
<evidence type="ECO:0000256" key="9">
    <source>
        <dbReference type="ARBA" id="ARBA00037922"/>
    </source>
</evidence>
<comment type="subcellular location">
    <subcellularLocation>
        <location evidence="13">Cytoplasm</location>
    </subcellularLocation>
</comment>
<dbReference type="CDD" id="cd02274">
    <property type="entry name" value="DHDPR_N"/>
    <property type="match status" value="1"/>
</dbReference>
<dbReference type="GO" id="GO:0016726">
    <property type="term" value="F:oxidoreductase activity, acting on CH or CH2 groups, NAD or NADP as acceptor"/>
    <property type="evidence" value="ECO:0007669"/>
    <property type="project" value="UniProtKB-UniRule"/>
</dbReference>
<dbReference type="STRING" id="46224.B4102_2514"/>
<dbReference type="Pfam" id="PF01113">
    <property type="entry name" value="DapB_N"/>
    <property type="match status" value="1"/>
</dbReference>
<feature type="active site" description="Proton donor" evidence="13">
    <location>
        <position position="160"/>
    </location>
</feature>
<evidence type="ECO:0000256" key="11">
    <source>
        <dbReference type="ARBA" id="ARBA00049080"/>
    </source>
</evidence>